<dbReference type="InterPro" id="IPR025525">
    <property type="entry name" value="hAT-like_transposase_RNase-H"/>
</dbReference>
<dbReference type="OrthoDB" id="1937726at2759"/>
<evidence type="ECO:0000259" key="2">
    <source>
        <dbReference type="Pfam" id="PF14372"/>
    </source>
</evidence>
<dbReference type="InterPro" id="IPR012337">
    <property type="entry name" value="RNaseH-like_sf"/>
</dbReference>
<organism evidence="3 4">
    <name type="scientific">Coffea arabica</name>
    <name type="common">Arabian coffee</name>
    <dbReference type="NCBI Taxonomy" id="13443"/>
    <lineage>
        <taxon>Eukaryota</taxon>
        <taxon>Viridiplantae</taxon>
        <taxon>Streptophyta</taxon>
        <taxon>Embryophyta</taxon>
        <taxon>Tracheophyta</taxon>
        <taxon>Spermatophyta</taxon>
        <taxon>Magnoliopsida</taxon>
        <taxon>eudicotyledons</taxon>
        <taxon>Gunneridae</taxon>
        <taxon>Pentapetalae</taxon>
        <taxon>asterids</taxon>
        <taxon>lamiids</taxon>
        <taxon>Gentianales</taxon>
        <taxon>Rubiaceae</taxon>
        <taxon>Ixoroideae</taxon>
        <taxon>Gardenieae complex</taxon>
        <taxon>Bertiereae - Coffeeae clade</taxon>
        <taxon>Coffeeae</taxon>
        <taxon>Coffea</taxon>
    </lineage>
</organism>
<reference evidence="3" key="1">
    <citation type="journal article" date="2025" name="Foods">
        <title>Unveiling the Microbial Signatures of Arabica Coffee Cherries: Insights into Ripeness Specific Diversity, Functional Traits, and Implications for Quality and Safety.</title>
        <authorList>
            <consortium name="RefSeq"/>
            <person name="Tenea G.N."/>
            <person name="Cifuentes V."/>
            <person name="Reyes P."/>
            <person name="Cevallos-Vallejos M."/>
        </authorList>
    </citation>
    <scope>NUCLEOTIDE SEQUENCE [LARGE SCALE GENOMIC DNA]</scope>
</reference>
<dbReference type="GO" id="GO:0046983">
    <property type="term" value="F:protein dimerization activity"/>
    <property type="evidence" value="ECO:0007669"/>
    <property type="project" value="InterPro"/>
</dbReference>
<sequence length="418" mass="48383">MEWNLDKKIFSVVVDNATLNDSMVKYLKSWLVDKSLLPLGGELLHVRCSAHLLNLIVQDGLAEIGGLLSKIRGTVKYLKKSAYANQNFENAINQCKLKGKRKVGLDVQNRWNSTFTMLDTALPLREAFDRLDQMGKNYKYNPSQKEWEVVVIVVHSCLKHFYNATRHFSGTKFPIANVFFPDICSIQLQLMKWEQSEHDFFRHMAGPMKEKFEKYGEECSLVLTIAVVLDPRFKMDLVEYYYRQIHGHNAEKYIQRVHSTLVDLYMDYGGKFLPSLDLWNSESVEKSSSSNDALSDFDKWYFESHSSCLHANQKLELDQYLEEQKFPRKDNFDILEWWKANCPKFPILAKMARDILVVPTTTVASESAFSVGDRVIDETRAKLLPDVVKALVTTDDWIESKKKMRHVKKKKENLTGLA</sequence>
<proteinExistence type="predicted"/>
<keyword evidence="3" id="KW-1185">Reference proteome</keyword>
<evidence type="ECO:0000313" key="4">
    <source>
        <dbReference type="RefSeq" id="XP_027126007.1"/>
    </source>
</evidence>
<name>A0A6P6XIZ4_COFAR</name>
<dbReference type="PANTHER" id="PTHR23272:SF184">
    <property type="entry name" value="OS03G0311250 PROTEIN"/>
    <property type="match status" value="1"/>
</dbReference>
<dbReference type="SUPFAM" id="SSF53098">
    <property type="entry name" value="Ribonuclease H-like"/>
    <property type="match status" value="1"/>
</dbReference>
<dbReference type="GO" id="GO:0003677">
    <property type="term" value="F:DNA binding"/>
    <property type="evidence" value="ECO:0007669"/>
    <property type="project" value="InterPro"/>
</dbReference>
<dbReference type="Pfam" id="PF05699">
    <property type="entry name" value="Dimer_Tnp_hAT"/>
    <property type="match status" value="1"/>
</dbReference>
<evidence type="ECO:0000259" key="1">
    <source>
        <dbReference type="Pfam" id="PF05699"/>
    </source>
</evidence>
<dbReference type="PANTHER" id="PTHR23272">
    <property type="entry name" value="BED FINGER-RELATED"/>
    <property type="match status" value="1"/>
</dbReference>
<evidence type="ECO:0000313" key="3">
    <source>
        <dbReference type="Proteomes" id="UP001652660"/>
    </source>
</evidence>
<dbReference type="RefSeq" id="XP_027126007.1">
    <property type="nucleotide sequence ID" value="XM_027270206.1"/>
</dbReference>
<dbReference type="Proteomes" id="UP001652660">
    <property type="component" value="Chromosome 4e"/>
</dbReference>
<accession>A0A6P6XIZ4</accession>
<dbReference type="GeneID" id="113742368"/>
<dbReference type="Pfam" id="PF14372">
    <property type="entry name" value="hAT-like_RNase-H"/>
    <property type="match status" value="1"/>
</dbReference>
<dbReference type="InterPro" id="IPR008906">
    <property type="entry name" value="HATC_C_dom"/>
</dbReference>
<gene>
    <name evidence="4" type="primary">LOC113742368</name>
</gene>
<protein>
    <submittedName>
        <fullName evidence="4">Zinc finger BED domain-containing protein RICESLEEPER 2-like</fullName>
    </submittedName>
</protein>
<dbReference type="AlphaFoldDB" id="A0A6P6XIZ4"/>
<feature type="domain" description="hAT-like transposase RNase-H fold" evidence="2">
    <location>
        <begin position="169"/>
        <end position="268"/>
    </location>
</feature>
<reference evidence="4" key="2">
    <citation type="submission" date="2025-08" db="UniProtKB">
        <authorList>
            <consortium name="RefSeq"/>
        </authorList>
    </citation>
    <scope>IDENTIFICATION</scope>
    <source>
        <tissue evidence="4">Leaves</tissue>
    </source>
</reference>
<feature type="domain" description="HAT C-terminal dimerisation" evidence="1">
    <location>
        <begin position="316"/>
        <end position="398"/>
    </location>
</feature>